<gene>
    <name evidence="2" type="ORF">ACFSKQ_00420</name>
</gene>
<reference evidence="3" key="1">
    <citation type="journal article" date="2019" name="Int. J. Syst. Evol. Microbiol.">
        <title>The Global Catalogue of Microorganisms (GCM) 10K type strain sequencing project: providing services to taxonomists for standard genome sequencing and annotation.</title>
        <authorList>
            <consortium name="The Broad Institute Genomics Platform"/>
            <consortium name="The Broad Institute Genome Sequencing Center for Infectious Disease"/>
            <person name="Wu L."/>
            <person name="Ma J."/>
        </authorList>
    </citation>
    <scope>NUCLEOTIDE SEQUENCE [LARGE SCALE GENOMIC DNA]</scope>
    <source>
        <strain evidence="3">ZS-35-S2</strain>
    </source>
</reference>
<sequence length="104" mass="10395">MAQLEPGRVYQRETASGGGAGKSAGTITVPITLAAPAASIQYRLRDALASGHPVVKGWTTAATGVSASAVSVDCVGISPMPAAISSICAPMAMTSRSRLAPRPS</sequence>
<protein>
    <submittedName>
        <fullName evidence="2">Uncharacterized protein</fullName>
    </submittedName>
</protein>
<evidence type="ECO:0000313" key="2">
    <source>
        <dbReference type="EMBL" id="MFD2235926.1"/>
    </source>
</evidence>
<name>A0ABW5CI82_9HYPH</name>
<comment type="caution">
    <text evidence="2">The sequence shown here is derived from an EMBL/GenBank/DDBJ whole genome shotgun (WGS) entry which is preliminary data.</text>
</comment>
<accession>A0ABW5CI82</accession>
<feature type="region of interest" description="Disordered" evidence="1">
    <location>
        <begin position="1"/>
        <end position="25"/>
    </location>
</feature>
<proteinExistence type="predicted"/>
<evidence type="ECO:0000313" key="3">
    <source>
        <dbReference type="Proteomes" id="UP001597371"/>
    </source>
</evidence>
<dbReference type="RefSeq" id="WP_209736126.1">
    <property type="nucleotide sequence ID" value="NZ_CP072611.1"/>
</dbReference>
<evidence type="ECO:0000256" key="1">
    <source>
        <dbReference type="SAM" id="MobiDB-lite"/>
    </source>
</evidence>
<keyword evidence="3" id="KW-1185">Reference proteome</keyword>
<dbReference type="EMBL" id="JBHUIJ010000002">
    <property type="protein sequence ID" value="MFD2235926.1"/>
    <property type="molecule type" value="Genomic_DNA"/>
</dbReference>
<dbReference type="Proteomes" id="UP001597371">
    <property type="component" value="Unassembled WGS sequence"/>
</dbReference>
<organism evidence="2 3">
    <name type="scientific">Aureimonas populi</name>
    <dbReference type="NCBI Taxonomy" id="1701758"/>
    <lineage>
        <taxon>Bacteria</taxon>
        <taxon>Pseudomonadati</taxon>
        <taxon>Pseudomonadota</taxon>
        <taxon>Alphaproteobacteria</taxon>
        <taxon>Hyphomicrobiales</taxon>
        <taxon>Aurantimonadaceae</taxon>
        <taxon>Aureimonas</taxon>
    </lineage>
</organism>